<accession>A0A1H3Q1P8</accession>
<dbReference type="Pfam" id="PF08885">
    <property type="entry name" value="GSCFA"/>
    <property type="match status" value="1"/>
</dbReference>
<dbReference type="RefSeq" id="WP_019599581.1">
    <property type="nucleotide sequence ID" value="NZ_FNQC01000005.1"/>
</dbReference>
<dbReference type="CDD" id="cd00229">
    <property type="entry name" value="SGNH_hydrolase"/>
    <property type="match status" value="1"/>
</dbReference>
<comment type="caution">
    <text evidence="2">The sequence shown here is derived from an EMBL/GenBank/DDBJ whole genome shotgun (WGS) entry which is preliminary data.</text>
</comment>
<dbReference type="EMBL" id="FNQC01000005">
    <property type="protein sequence ID" value="SDZ07424.1"/>
    <property type="molecule type" value="Genomic_DNA"/>
</dbReference>
<sequence>MQWTTAFEIPSFEPKINHDTVLYSIGSCFSSTIGEKLQDRKFNMVNNPFGTLFNPVSICQAMEDSILEMPVNTDLILIRDGLYLHFGMHSDVVAYSKESLDRLIQKKQHLSKVQLEKATHILITFGTAWVYEYGNSDQIVANCHKQPAGLFEKRLLKTEEITKAFASFLSILQQFNPKAKIILTVSPVRHTKDGIPENQLSKSILRLACHEIVTEFPNAHYFPSYEIMMDELRDYRFYKEDLVHPTEQAEEYIWEKFMMAWIDPKSFPIIKEVESIKKDLAHRPFNVESPAHLKFLENLHKKLERMSHDFDFSKEIDQLRKQVQYRGK</sequence>
<dbReference type="InterPro" id="IPR036514">
    <property type="entry name" value="SGNH_hydro_sf"/>
</dbReference>
<feature type="domain" description="GSCFA" evidence="1">
    <location>
        <begin position="22"/>
        <end position="257"/>
    </location>
</feature>
<proteinExistence type="predicted"/>
<dbReference type="Gene3D" id="3.40.50.1110">
    <property type="entry name" value="SGNH hydrolase"/>
    <property type="match status" value="1"/>
</dbReference>
<protein>
    <submittedName>
        <fullName evidence="2">GSCFA family protein</fullName>
    </submittedName>
</protein>
<dbReference type="Proteomes" id="UP000199663">
    <property type="component" value="Unassembled WGS sequence"/>
</dbReference>
<evidence type="ECO:0000313" key="3">
    <source>
        <dbReference type="Proteomes" id="UP000199663"/>
    </source>
</evidence>
<dbReference type="InterPro" id="IPR014982">
    <property type="entry name" value="GSCFA"/>
</dbReference>
<dbReference type="SUPFAM" id="SSF52266">
    <property type="entry name" value="SGNH hydrolase"/>
    <property type="match status" value="1"/>
</dbReference>
<evidence type="ECO:0000313" key="2">
    <source>
        <dbReference type="EMBL" id="SDZ07424.1"/>
    </source>
</evidence>
<evidence type="ECO:0000259" key="1">
    <source>
        <dbReference type="Pfam" id="PF08885"/>
    </source>
</evidence>
<organism evidence="2 3">
    <name type="scientific">Rhodonellum ikkaensis</name>
    <dbReference type="NCBI Taxonomy" id="336829"/>
    <lineage>
        <taxon>Bacteria</taxon>
        <taxon>Pseudomonadati</taxon>
        <taxon>Bacteroidota</taxon>
        <taxon>Cytophagia</taxon>
        <taxon>Cytophagales</taxon>
        <taxon>Cytophagaceae</taxon>
        <taxon>Rhodonellum</taxon>
    </lineage>
</organism>
<gene>
    <name evidence="2" type="ORF">SAMN05444412_105170</name>
</gene>
<name>A0A1H3Q1P8_9BACT</name>
<reference evidence="2 3" key="1">
    <citation type="submission" date="2016-10" db="EMBL/GenBank/DDBJ databases">
        <authorList>
            <person name="Varghese N."/>
            <person name="Submissions S."/>
        </authorList>
    </citation>
    <scope>NUCLEOTIDE SEQUENCE [LARGE SCALE GENOMIC DNA]</scope>
    <source>
        <strain evidence="2 3">DSM 17997</strain>
    </source>
</reference>
<keyword evidence="3" id="KW-1185">Reference proteome</keyword>